<protein>
    <submittedName>
        <fullName evidence="1">Uncharacterized protein</fullName>
    </submittedName>
</protein>
<evidence type="ECO:0000313" key="2">
    <source>
        <dbReference type="Proteomes" id="UP000076722"/>
    </source>
</evidence>
<dbReference type="Proteomes" id="UP000076722">
    <property type="component" value="Unassembled WGS sequence"/>
</dbReference>
<keyword evidence="2" id="KW-1185">Reference proteome</keyword>
<dbReference type="AlphaFoldDB" id="A0A164P013"/>
<reference evidence="1 2" key="1">
    <citation type="journal article" date="2016" name="Mol. Biol. Evol.">
        <title>Comparative Genomics of Early-Diverging Mushroom-Forming Fungi Provides Insights into the Origins of Lignocellulose Decay Capabilities.</title>
        <authorList>
            <person name="Nagy L.G."/>
            <person name="Riley R."/>
            <person name="Tritt A."/>
            <person name="Adam C."/>
            <person name="Daum C."/>
            <person name="Floudas D."/>
            <person name="Sun H."/>
            <person name="Yadav J.S."/>
            <person name="Pangilinan J."/>
            <person name="Larsson K.H."/>
            <person name="Matsuura K."/>
            <person name="Barry K."/>
            <person name="Labutti K."/>
            <person name="Kuo R."/>
            <person name="Ohm R.A."/>
            <person name="Bhattacharya S.S."/>
            <person name="Shirouzu T."/>
            <person name="Yoshinaga Y."/>
            <person name="Martin F.M."/>
            <person name="Grigoriev I.V."/>
            <person name="Hibbett D.S."/>
        </authorList>
    </citation>
    <scope>NUCLEOTIDE SEQUENCE [LARGE SCALE GENOMIC DNA]</scope>
    <source>
        <strain evidence="1 2">HHB9708</strain>
    </source>
</reference>
<sequence length="216" mass="24889">MVKIQAWLSDPIIVDTCRDLPTFESVAITHPVALQLLSRQYWTVSRGRGEVAVTVKKVYERNIRYLFKGLRDPRKQKSRRSWPNLQGLDHHDQYPPHISSLPPLSTEQDPIILLARSVDWTHQITAIPTIFDSTTSRHLCSRDHVLVIWPQRFIQTPLTAHLSVFAMSGSQDTFSRSGFLITSCLPVRHLAVYNFMGNRRFAEDHSDHSITKTHIR</sequence>
<dbReference type="EMBL" id="KV419439">
    <property type="protein sequence ID" value="KZS88219.1"/>
    <property type="molecule type" value="Genomic_DNA"/>
</dbReference>
<evidence type="ECO:0000313" key="1">
    <source>
        <dbReference type="EMBL" id="KZS88219.1"/>
    </source>
</evidence>
<name>A0A164P013_9AGAM</name>
<gene>
    <name evidence="1" type="ORF">SISNIDRAFT_532515</name>
</gene>
<organism evidence="1 2">
    <name type="scientific">Sistotremastrum niveocremeum HHB9708</name>
    <dbReference type="NCBI Taxonomy" id="1314777"/>
    <lineage>
        <taxon>Eukaryota</taxon>
        <taxon>Fungi</taxon>
        <taxon>Dikarya</taxon>
        <taxon>Basidiomycota</taxon>
        <taxon>Agaricomycotina</taxon>
        <taxon>Agaricomycetes</taxon>
        <taxon>Sistotremastrales</taxon>
        <taxon>Sistotremastraceae</taxon>
        <taxon>Sertulicium</taxon>
        <taxon>Sertulicium niveocremeum</taxon>
    </lineage>
</organism>
<accession>A0A164P013</accession>
<proteinExistence type="predicted"/>